<dbReference type="Pfam" id="PF05347">
    <property type="entry name" value="Complex1_LYR"/>
    <property type="match status" value="1"/>
</dbReference>
<dbReference type="EMBL" id="JAJJMA010252557">
    <property type="protein sequence ID" value="MCL7043975.1"/>
    <property type="molecule type" value="Genomic_DNA"/>
</dbReference>
<dbReference type="GO" id="GO:0034551">
    <property type="term" value="P:mitochondrial respiratory chain complex III assembly"/>
    <property type="evidence" value="ECO:0007669"/>
    <property type="project" value="InterPro"/>
</dbReference>
<dbReference type="PANTHER" id="PTHR47484">
    <property type="entry name" value="COMPLEX 1 PROTEIN CONTAINING PROTEIN, EXPRESSED"/>
    <property type="match status" value="1"/>
</dbReference>
<dbReference type="Proteomes" id="UP001177140">
    <property type="component" value="Unassembled WGS sequence"/>
</dbReference>
<sequence>MMEKCRKLIQISAKTPNNINIISRNGISFNLQKRLLHEGPDTVDELLDRHVAKKKEKNNNDNDESEILSRQQVTSMKREALSLYRDIIRATRFFAWVDKKGVLWRDVLRENARKEFEESRFETDPEIVTKLLIGGRDAVESALEKLVEKQKQEVLKEQQQNQNNNSRDR</sequence>
<evidence type="ECO:0000256" key="1">
    <source>
        <dbReference type="SAM" id="Coils"/>
    </source>
</evidence>
<accession>A0AA41VMP9</accession>
<evidence type="ECO:0000313" key="4">
    <source>
        <dbReference type="Proteomes" id="UP001177140"/>
    </source>
</evidence>
<feature type="domain" description="Complex 1 LYR protein" evidence="2">
    <location>
        <begin position="78"/>
        <end position="140"/>
    </location>
</feature>
<gene>
    <name evidence="3" type="ORF">MKW94_016834</name>
</gene>
<dbReference type="AlphaFoldDB" id="A0AA41VMP9"/>
<organism evidence="3 4">
    <name type="scientific">Papaver nudicaule</name>
    <name type="common">Iceland poppy</name>
    <dbReference type="NCBI Taxonomy" id="74823"/>
    <lineage>
        <taxon>Eukaryota</taxon>
        <taxon>Viridiplantae</taxon>
        <taxon>Streptophyta</taxon>
        <taxon>Embryophyta</taxon>
        <taxon>Tracheophyta</taxon>
        <taxon>Spermatophyta</taxon>
        <taxon>Magnoliopsida</taxon>
        <taxon>Ranunculales</taxon>
        <taxon>Papaveraceae</taxon>
        <taxon>Papaveroideae</taxon>
        <taxon>Papaver</taxon>
    </lineage>
</organism>
<evidence type="ECO:0000259" key="2">
    <source>
        <dbReference type="Pfam" id="PF05347"/>
    </source>
</evidence>
<name>A0AA41VMP9_PAPNU</name>
<dbReference type="InterPro" id="IPR008011">
    <property type="entry name" value="Complex1_LYR_dom"/>
</dbReference>
<proteinExistence type="predicted"/>
<dbReference type="GO" id="GO:0005739">
    <property type="term" value="C:mitochondrion"/>
    <property type="evidence" value="ECO:0007669"/>
    <property type="project" value="GOC"/>
</dbReference>
<dbReference type="CDD" id="cd20267">
    <property type="entry name" value="Complex1_LYR_LYRM7"/>
    <property type="match status" value="1"/>
</dbReference>
<dbReference type="InterPro" id="IPR045298">
    <property type="entry name" value="Complex1_LYR_LYRM7"/>
</dbReference>
<dbReference type="PANTHER" id="PTHR47484:SF1">
    <property type="entry name" value="COMPLEX 1 PROTEIN CONTAINING PROTEIN, EXPRESSED"/>
    <property type="match status" value="1"/>
</dbReference>
<reference evidence="3" key="1">
    <citation type="submission" date="2022-03" db="EMBL/GenBank/DDBJ databases">
        <title>A functionally conserved STORR gene fusion in Papaver species that diverged 16.8 million years ago.</title>
        <authorList>
            <person name="Catania T."/>
        </authorList>
    </citation>
    <scope>NUCLEOTIDE SEQUENCE</scope>
    <source>
        <strain evidence="3">S-191538</strain>
    </source>
</reference>
<comment type="caution">
    <text evidence="3">The sequence shown here is derived from an EMBL/GenBank/DDBJ whole genome shotgun (WGS) entry which is preliminary data.</text>
</comment>
<evidence type="ECO:0000313" key="3">
    <source>
        <dbReference type="EMBL" id="MCL7043975.1"/>
    </source>
</evidence>
<feature type="coiled-coil region" evidence="1">
    <location>
        <begin position="140"/>
        <end position="169"/>
    </location>
</feature>
<keyword evidence="4" id="KW-1185">Reference proteome</keyword>
<protein>
    <recommendedName>
        <fullName evidence="2">Complex 1 LYR protein domain-containing protein</fullName>
    </recommendedName>
</protein>
<keyword evidence="1" id="KW-0175">Coiled coil</keyword>